<accession>A0A7W3NBN9</accession>
<protein>
    <submittedName>
        <fullName evidence="2">Uncharacterized protein</fullName>
    </submittedName>
</protein>
<evidence type="ECO:0000256" key="1">
    <source>
        <dbReference type="SAM" id="Phobius"/>
    </source>
</evidence>
<feature type="transmembrane region" description="Helical" evidence="1">
    <location>
        <begin position="47"/>
        <end position="70"/>
    </location>
</feature>
<proteinExistence type="predicted"/>
<gene>
    <name evidence="2" type="ORF">HNP21_003043</name>
</gene>
<dbReference type="Proteomes" id="UP000543174">
    <property type="component" value="Unassembled WGS sequence"/>
</dbReference>
<dbReference type="EMBL" id="JACJHT010000002">
    <property type="protein sequence ID" value="MBA9039936.1"/>
    <property type="molecule type" value="Genomic_DNA"/>
</dbReference>
<keyword evidence="1" id="KW-1133">Transmembrane helix</keyword>
<name>A0A7W3NBN9_PRIAR</name>
<dbReference type="AlphaFoldDB" id="A0A7W3NBN9"/>
<dbReference type="RefSeq" id="WP_013056371.1">
    <property type="nucleotide sequence ID" value="NZ_CP169254.1"/>
</dbReference>
<evidence type="ECO:0000313" key="2">
    <source>
        <dbReference type="EMBL" id="MBA9039936.1"/>
    </source>
</evidence>
<organism evidence="2 3">
    <name type="scientific">Priestia aryabhattai</name>
    <name type="common">Bacillus aryabhattai</name>
    <dbReference type="NCBI Taxonomy" id="412384"/>
    <lineage>
        <taxon>Bacteria</taxon>
        <taxon>Bacillati</taxon>
        <taxon>Bacillota</taxon>
        <taxon>Bacilli</taxon>
        <taxon>Bacillales</taxon>
        <taxon>Bacillaceae</taxon>
        <taxon>Priestia</taxon>
    </lineage>
</organism>
<keyword evidence="3" id="KW-1185">Reference proteome</keyword>
<keyword evidence="1" id="KW-0472">Membrane</keyword>
<comment type="caution">
    <text evidence="2">The sequence shown here is derived from an EMBL/GenBank/DDBJ whole genome shotgun (WGS) entry which is preliminary data.</text>
</comment>
<reference evidence="2" key="1">
    <citation type="submission" date="2020-08" db="EMBL/GenBank/DDBJ databases">
        <title>Functional genomics of gut bacteria from endangered species of beetles.</title>
        <authorList>
            <person name="Carlos-Shanley C."/>
        </authorList>
    </citation>
    <scope>NUCLEOTIDE SEQUENCE [LARGE SCALE GENOMIC DNA]</scope>
    <source>
        <strain evidence="2">S00060</strain>
    </source>
</reference>
<feature type="transmembrane region" description="Helical" evidence="1">
    <location>
        <begin position="9"/>
        <end position="27"/>
    </location>
</feature>
<keyword evidence="1" id="KW-0812">Transmembrane</keyword>
<sequence>MLKFIEKGFFYGLILGGSMGFFVIPYKEVESVGDGATETTYLNLSDFIIHLIRFSVVIAVVGAVIGFFLYRKKSLE</sequence>
<evidence type="ECO:0000313" key="3">
    <source>
        <dbReference type="Proteomes" id="UP000543174"/>
    </source>
</evidence>